<protein>
    <submittedName>
        <fullName evidence="4">ThiF family adenylyltransferase</fullName>
    </submittedName>
</protein>
<dbReference type="RefSeq" id="WP_377031149.1">
    <property type="nucleotide sequence ID" value="NZ_JBHOMY010000118.1"/>
</dbReference>
<sequence>MPDRLGEINADGWMAAAAQIEALLTELTGHRPEALDAEALDAYRPRRQVTTGWRIPMNFPDGVTRRLDVLVHVLAPHSPALIALVDRPPFYTWPHVERDGVLCLLPNESEVDSENPAEAARNMLGKGTRLVESLLQGDIVDRDFKDEFLTYWAYDINHQAALSSLIAPRGPTREIRLWRGRSFKLIGESDDAVCAWLNNRFNERLKPKDLKTEAALLMWLDEPPLPSEYPYKASDMRELAERAGGNALELLERVASSCPDEIVVVIGADARHGPGLISVTVRPPNSGKGNRQRGGPTIGQGYRKGKVPIEVAVQRYFGPEPVFRSSVNRADAPWVHGRGQDPRSDRLLGATATVIGCGSVGAPVAIALAQAGVGTINLVDPEKLEWANVGRHPLGATSVGDNKATELSIRIRSEFPHLTVRAFDELAQSLLVQDSDLLRADVVIAATGSWAAEASLNDWHVKTGRKNSFLYGWTETHACAGHAVAIAQEGGDLRAGIGGTGVPAFRVTSWPEGGAAKEEPACGAHYHPYGPIELGYVNATIADLALDALLGKITSSTHRVWVARRSHLDNVGGHLTPDGALLVKGHEASGLVTERPWPMPHSDATMVEAA</sequence>
<evidence type="ECO:0000259" key="3">
    <source>
        <dbReference type="Pfam" id="PF14461"/>
    </source>
</evidence>
<accession>A0ABV6YE20</accession>
<name>A0ABV6YE20_9HYPH</name>
<evidence type="ECO:0000259" key="2">
    <source>
        <dbReference type="Pfam" id="PF00899"/>
    </source>
</evidence>
<reference evidence="4 5" key="1">
    <citation type="submission" date="2024-09" db="EMBL/GenBank/DDBJ databases">
        <title>Nodulacao em especies de Leguminosae Basais da Amazonia e Caracterizacao dos Rizobios e Bacterias Associadas aos Nodulos.</title>
        <authorList>
            <person name="Jambeiro I.C.A."/>
            <person name="Lopes I.S."/>
            <person name="Aguiar E.R.G.R."/>
            <person name="Santos A.F.J."/>
            <person name="Dos Santos J.M.F."/>
            <person name="Gross E."/>
        </authorList>
    </citation>
    <scope>NUCLEOTIDE SEQUENCE [LARGE SCALE GENOMIC DNA]</scope>
    <source>
        <strain evidence="4 5">BRUESC1165</strain>
    </source>
</reference>
<dbReference type="InterPro" id="IPR035985">
    <property type="entry name" value="Ubiquitin-activating_enz"/>
</dbReference>
<dbReference type="InterPro" id="IPR000594">
    <property type="entry name" value="ThiF_NAD_FAD-bd"/>
</dbReference>
<dbReference type="EMBL" id="JBHOMY010000118">
    <property type="protein sequence ID" value="MFC1459534.1"/>
    <property type="molecule type" value="Genomic_DNA"/>
</dbReference>
<feature type="region of interest" description="Disordered" evidence="1">
    <location>
        <begin position="281"/>
        <end position="301"/>
    </location>
</feature>
<keyword evidence="4" id="KW-0548">Nucleotidyltransferase</keyword>
<dbReference type="Pfam" id="PF14461">
    <property type="entry name" value="Prok-E2_B"/>
    <property type="match status" value="1"/>
</dbReference>
<dbReference type="Pfam" id="PF00899">
    <property type="entry name" value="ThiF"/>
    <property type="match status" value="1"/>
</dbReference>
<gene>
    <name evidence="4" type="ORF">ACETIH_23115</name>
</gene>
<evidence type="ECO:0000313" key="5">
    <source>
        <dbReference type="Proteomes" id="UP001593940"/>
    </source>
</evidence>
<feature type="domain" description="THIF-type NAD/FAD binding fold" evidence="2">
    <location>
        <begin position="345"/>
        <end position="491"/>
    </location>
</feature>
<proteinExistence type="predicted"/>
<evidence type="ECO:0000313" key="4">
    <source>
        <dbReference type="EMBL" id="MFC1459534.1"/>
    </source>
</evidence>
<dbReference type="Gene3D" id="3.40.50.720">
    <property type="entry name" value="NAD(P)-binding Rossmann-like Domain"/>
    <property type="match status" value="1"/>
</dbReference>
<dbReference type="CDD" id="cd01483">
    <property type="entry name" value="E1_enzyme_family"/>
    <property type="match status" value="1"/>
</dbReference>
<dbReference type="PANTHER" id="PTHR43267:SF1">
    <property type="entry name" value="TRNA THREONYLCARBAMOYLADENOSINE DEHYDRATASE"/>
    <property type="match status" value="1"/>
</dbReference>
<dbReference type="PANTHER" id="PTHR43267">
    <property type="entry name" value="TRNA THREONYLCARBAMOYLADENOSINE DEHYDRATASE"/>
    <property type="match status" value="1"/>
</dbReference>
<organism evidence="4 5">
    <name type="scientific">Microvirga arabica</name>
    <dbReference type="NCBI Taxonomy" id="1128671"/>
    <lineage>
        <taxon>Bacteria</taxon>
        <taxon>Pseudomonadati</taxon>
        <taxon>Pseudomonadota</taxon>
        <taxon>Alphaproteobacteria</taxon>
        <taxon>Hyphomicrobiales</taxon>
        <taxon>Methylobacteriaceae</taxon>
        <taxon>Microvirga</taxon>
    </lineage>
</organism>
<dbReference type="InterPro" id="IPR032701">
    <property type="entry name" value="Prok-E2_B_dom"/>
</dbReference>
<dbReference type="Proteomes" id="UP001593940">
    <property type="component" value="Unassembled WGS sequence"/>
</dbReference>
<keyword evidence="5" id="KW-1185">Reference proteome</keyword>
<keyword evidence="4" id="KW-0808">Transferase</keyword>
<comment type="caution">
    <text evidence="4">The sequence shown here is derived from an EMBL/GenBank/DDBJ whole genome shotgun (WGS) entry which is preliminary data.</text>
</comment>
<dbReference type="GO" id="GO:0016779">
    <property type="term" value="F:nucleotidyltransferase activity"/>
    <property type="evidence" value="ECO:0007669"/>
    <property type="project" value="UniProtKB-KW"/>
</dbReference>
<evidence type="ECO:0000256" key="1">
    <source>
        <dbReference type="SAM" id="MobiDB-lite"/>
    </source>
</evidence>
<dbReference type="InterPro" id="IPR045886">
    <property type="entry name" value="ThiF/MoeB/HesA"/>
</dbReference>
<dbReference type="SUPFAM" id="SSF69572">
    <property type="entry name" value="Activating enzymes of the ubiquitin-like proteins"/>
    <property type="match status" value="1"/>
</dbReference>
<feature type="domain" description="Prokaryotic E2 family B" evidence="3">
    <location>
        <begin position="44"/>
        <end position="158"/>
    </location>
</feature>